<accession>A0ACD5GLN6</accession>
<name>A0ACD5GLN6_9SPIR</name>
<proteinExistence type="predicted"/>
<reference evidence="1" key="1">
    <citation type="submission" date="2024-11" db="EMBL/GenBank/DDBJ databases">
        <title>Sequencing of Borrelia variable plasmids from multiple Borrelia sensu lato isolates.</title>
        <authorList>
            <person name="Mongodin E.F."/>
            <person name="Rudenko N."/>
            <person name="Fraser C.M."/>
            <person name="Schutzer S."/>
            <person name="Luft B."/>
            <person name="Morgan R."/>
            <person name="Casjens S."/>
            <person name="Qiu W."/>
        </authorList>
    </citation>
    <scope>NUCLEOTIDE SEQUENCE</scope>
    <source>
        <strain evidence="1">SCGT-18</strain>
    </source>
</reference>
<dbReference type="EMBL" id="CP179465">
    <property type="protein sequence ID" value="XPC85450.1"/>
    <property type="molecule type" value="Genomic_DNA"/>
</dbReference>
<gene>
    <name evidence="1" type="ORF">QIA18_04900</name>
</gene>
<organism evidence="1 2">
    <name type="scientific">Borreliella carolinensis</name>
    <dbReference type="NCBI Taxonomy" id="478174"/>
    <lineage>
        <taxon>Bacteria</taxon>
        <taxon>Pseudomonadati</taxon>
        <taxon>Spirochaetota</taxon>
        <taxon>Spirochaetia</taxon>
        <taxon>Spirochaetales</taxon>
        <taxon>Borreliaceae</taxon>
        <taxon>Borreliella</taxon>
    </lineage>
</organism>
<evidence type="ECO:0000313" key="2">
    <source>
        <dbReference type="Proteomes" id="UP001304851"/>
    </source>
</evidence>
<sequence>MYNTKSVCIYIAYKEDKRKDCDNLGISIRFLIKGKEFYAFCKRDIKGASFILERIIEDKKDILAVLIMEYESCIKDIIKKLSH</sequence>
<dbReference type="Proteomes" id="UP001304851">
    <property type="component" value="Plasmid lp28-4"/>
</dbReference>
<protein>
    <submittedName>
        <fullName evidence="1">Plasmid partition family protein</fullName>
    </submittedName>
</protein>
<keyword evidence="2" id="KW-1185">Reference proteome</keyword>
<keyword evidence="1" id="KW-0614">Plasmid</keyword>
<geneLocation type="plasmid" evidence="1 2">
    <name>lp28-4</name>
</geneLocation>
<evidence type="ECO:0000313" key="1">
    <source>
        <dbReference type="EMBL" id="XPC85450.1"/>
    </source>
</evidence>